<proteinExistence type="predicted"/>
<feature type="compositionally biased region" description="Polar residues" evidence="3">
    <location>
        <begin position="1198"/>
        <end position="1207"/>
    </location>
</feature>
<dbReference type="InterPro" id="IPR001766">
    <property type="entry name" value="Fork_head_dom"/>
</dbReference>
<evidence type="ECO:0000256" key="3">
    <source>
        <dbReference type="SAM" id="MobiDB-lite"/>
    </source>
</evidence>
<dbReference type="InterPro" id="IPR032675">
    <property type="entry name" value="LRR_dom_sf"/>
</dbReference>
<name>A0A9Q5HRJ2_SANBA</name>
<dbReference type="GO" id="GO:0005634">
    <property type="term" value="C:nucleus"/>
    <property type="evidence" value="ECO:0007669"/>
    <property type="project" value="UniProtKB-SubCell"/>
</dbReference>
<reference evidence="5" key="1">
    <citation type="submission" date="2016-06" db="EMBL/GenBank/DDBJ databases">
        <title>Draft Genome sequence of the fungus Inonotus baumii.</title>
        <authorList>
            <person name="Zhu H."/>
            <person name="Lin W."/>
        </authorList>
    </citation>
    <scope>NUCLEOTIDE SEQUENCE</scope>
    <source>
        <strain evidence="5">821</strain>
    </source>
</reference>
<feature type="compositionally biased region" description="Basic and acidic residues" evidence="3">
    <location>
        <begin position="882"/>
        <end position="895"/>
    </location>
</feature>
<organism evidence="5 6">
    <name type="scientific">Sanghuangporus baumii</name>
    <name type="common">Phellinus baumii</name>
    <dbReference type="NCBI Taxonomy" id="108892"/>
    <lineage>
        <taxon>Eukaryota</taxon>
        <taxon>Fungi</taxon>
        <taxon>Dikarya</taxon>
        <taxon>Basidiomycota</taxon>
        <taxon>Agaricomycotina</taxon>
        <taxon>Agaricomycetes</taxon>
        <taxon>Hymenochaetales</taxon>
        <taxon>Hymenochaetaceae</taxon>
        <taxon>Sanghuangporus</taxon>
    </lineage>
</organism>
<dbReference type="InterPro" id="IPR050211">
    <property type="entry name" value="FOX_domain-containing"/>
</dbReference>
<keyword evidence="2" id="KW-0539">Nucleus</keyword>
<feature type="region of interest" description="Disordered" evidence="3">
    <location>
        <begin position="579"/>
        <end position="645"/>
    </location>
</feature>
<evidence type="ECO:0000259" key="4">
    <source>
        <dbReference type="PROSITE" id="PS50039"/>
    </source>
</evidence>
<dbReference type="InterPro" id="IPR036388">
    <property type="entry name" value="WH-like_DNA-bd_sf"/>
</dbReference>
<sequence>MESFPAPLVDCENPLYCPEISAHQYMSSIRLFQASVSDASKFPFFHRLCNAFMENSFQDSPEPLLLQLMKQQQLSRTQGTYVHIAIGERNENNSGLASGGGAQFHGSSSVSSSRSLLRQPPKRIKRSSSHIDMSFVLSAKADRLRLSDKMAQLPSSDGRLENKQTSPSGELFWPEHRKDNDGPEVAIESGPPEMTEGDSSFTSSTLYFFSKGPQNFTGLGLETPKSISLLLKHLESLLPGMRLQGQLDVHTANHQDIVNLLGVKGHLNPQTLVFFQHSHIRSLSLTESMADVDGLNLLRLETLKVLNDPSGFLFLRSIVLSDVPLCDDDLACLSRLQSLESLFLDDTQIGDVAIMHLIGLRRVLSHLELSWNERITDNAIPTLCRFPSLSFLSLKGTRVTIKGLRKLAYHAEDRDKKISIILPSDCEEYMCNLDTEYETTLIHPFIHDPEECHTLPISILKENLAVHAARNSGISVDGSRAELEKRLRKILERRKKDLIVQGFMLRGFVSCFFPSGPPFAPSPTSLLPFSGAFFCGSTAFMSAARDTDESRLPPIDARGATDASTTTRDIDNFSLTLRPADFGDESRDSPRPDVSASPTLPSSRHSRSHSASSQSRGSSRRRELSELAGNPFVVDSHNSTADGLPRFRQDIYPAYDANGRRIGLDHVRSACNGSEPKGYYRRHVHEYDNARGAPLPLPSQVPVQSNLPERGPLPSVSEVIAGISSDAQFGIGTFSHIQNRPRTPHEILGLPMGTLLNLWSLADPETPDAKPQYNYHVLVKLAILGNKGQKATLQDILRAIRLRFPYYANLPKQDAVAFSNSIRHLLSLLAAFVREPKPVTEPGKGSYWRVDFSKGEGNKRIRKRNKPQRKTGNGRAAGKHGPQGDKEMQDNRSESEDSQMCASTETPFDSPTSQSPNDDPPQTPRPKGGGKGGRKPAAKNLINTPNGGTAMVSASSSGAGRDLQARFDYPSSLADRARNSASTSRALDPFLQSHPGNVGAQREFVMRGNARAAPYPSPAVTPRSASSSVSGSSTSDRDYRHTTESSMDARYRDGHHAAIRPPSREAPTQHGQQQKQQSYLGASSYAAHGNNAYIHQPIFKDNDRYESASPQSPLSTQSMLSPANTIPQLPASSSQYPNHYPRSSEFPPQPAYNIPRPAHPLSASSVPGPSSSPSNNSASYGFAPYEGRRSLNGLGPTPDSTAESRVQNGGYADPATWNSPRSMSKHAELPSNRR</sequence>
<evidence type="ECO:0000313" key="6">
    <source>
        <dbReference type="Proteomes" id="UP000757232"/>
    </source>
</evidence>
<dbReference type="PANTHER" id="PTHR11829:SF343">
    <property type="entry name" value="FORK-HEAD DOMAIN-CONTAINING PROTEIN"/>
    <property type="match status" value="1"/>
</dbReference>
<dbReference type="AlphaFoldDB" id="A0A9Q5HRJ2"/>
<feature type="region of interest" description="Disordered" evidence="3">
    <location>
        <begin position="545"/>
        <end position="567"/>
    </location>
</feature>
<feature type="compositionally biased region" description="Basic and acidic residues" evidence="3">
    <location>
        <begin position="1035"/>
        <end position="1056"/>
    </location>
</feature>
<feature type="compositionally biased region" description="Polar residues" evidence="3">
    <location>
        <begin position="1069"/>
        <end position="1081"/>
    </location>
</feature>
<dbReference type="InterPro" id="IPR036390">
    <property type="entry name" value="WH_DNA-bd_sf"/>
</dbReference>
<dbReference type="PANTHER" id="PTHR11829">
    <property type="entry name" value="FORKHEAD BOX PROTEIN"/>
    <property type="match status" value="1"/>
</dbReference>
<comment type="caution">
    <text evidence="5">The sequence shown here is derived from an EMBL/GenBank/DDBJ whole genome shotgun (WGS) entry which is preliminary data.</text>
</comment>
<feature type="compositionally biased region" description="Polar residues" evidence="3">
    <location>
        <begin position="941"/>
        <end position="958"/>
    </location>
</feature>
<feature type="compositionally biased region" description="Low complexity" evidence="3">
    <location>
        <begin position="1018"/>
        <end position="1034"/>
    </location>
</feature>
<protein>
    <recommendedName>
        <fullName evidence="4">Fork-head domain-containing protein</fullName>
    </recommendedName>
</protein>
<dbReference type="EMBL" id="LNZH02000214">
    <property type="protein sequence ID" value="OCB84673.1"/>
    <property type="molecule type" value="Genomic_DNA"/>
</dbReference>
<dbReference type="CDD" id="cd00059">
    <property type="entry name" value="FH_FOX"/>
    <property type="match status" value="1"/>
</dbReference>
<evidence type="ECO:0000256" key="2">
    <source>
        <dbReference type="PROSITE-ProRule" id="PRU00089"/>
    </source>
</evidence>
<feature type="region of interest" description="Disordered" evidence="3">
    <location>
        <begin position="843"/>
        <end position="1234"/>
    </location>
</feature>
<feature type="compositionally biased region" description="Polar residues" evidence="3">
    <location>
        <begin position="1108"/>
        <end position="1137"/>
    </location>
</feature>
<keyword evidence="6" id="KW-1185">Reference proteome</keyword>
<comment type="subcellular location">
    <subcellularLocation>
        <location evidence="2">Nucleus</location>
    </subcellularLocation>
</comment>
<feature type="region of interest" description="Disordered" evidence="3">
    <location>
        <begin position="151"/>
        <end position="199"/>
    </location>
</feature>
<evidence type="ECO:0000313" key="5">
    <source>
        <dbReference type="EMBL" id="OCB84673.1"/>
    </source>
</evidence>
<dbReference type="GO" id="GO:0000978">
    <property type="term" value="F:RNA polymerase II cis-regulatory region sequence-specific DNA binding"/>
    <property type="evidence" value="ECO:0007669"/>
    <property type="project" value="TreeGrafter"/>
</dbReference>
<gene>
    <name evidence="5" type="ORF">A7U60_g8193</name>
</gene>
<dbReference type="SMART" id="SM00339">
    <property type="entry name" value="FH"/>
    <property type="match status" value="1"/>
</dbReference>
<dbReference type="Proteomes" id="UP000757232">
    <property type="component" value="Unassembled WGS sequence"/>
</dbReference>
<dbReference type="GO" id="GO:0000981">
    <property type="term" value="F:DNA-binding transcription factor activity, RNA polymerase II-specific"/>
    <property type="evidence" value="ECO:0007669"/>
    <property type="project" value="TreeGrafter"/>
</dbReference>
<dbReference type="Gene3D" id="1.10.10.10">
    <property type="entry name" value="Winged helix-like DNA-binding domain superfamily/Winged helix DNA-binding domain"/>
    <property type="match status" value="1"/>
</dbReference>
<dbReference type="OrthoDB" id="120976at2759"/>
<feature type="DNA-binding region" description="Fork-head" evidence="2">
    <location>
        <begin position="770"/>
        <end position="866"/>
    </location>
</feature>
<dbReference type="PRINTS" id="PR00053">
    <property type="entry name" value="FORKHEAD"/>
</dbReference>
<feature type="domain" description="Fork-head" evidence="4">
    <location>
        <begin position="770"/>
        <end position="866"/>
    </location>
</feature>
<dbReference type="Pfam" id="PF00250">
    <property type="entry name" value="Forkhead"/>
    <property type="match status" value="1"/>
</dbReference>
<dbReference type="PROSITE" id="PS50039">
    <property type="entry name" value="FORK_HEAD_3"/>
    <property type="match status" value="1"/>
</dbReference>
<feature type="compositionally biased region" description="Low complexity" evidence="3">
    <location>
        <begin position="1162"/>
        <end position="1179"/>
    </location>
</feature>
<keyword evidence="1 2" id="KW-0238">DNA-binding</keyword>
<feature type="region of interest" description="Disordered" evidence="3">
    <location>
        <begin position="93"/>
        <end position="125"/>
    </location>
</feature>
<accession>A0A9Q5HRJ2</accession>
<evidence type="ECO:0000256" key="1">
    <source>
        <dbReference type="ARBA" id="ARBA00023125"/>
    </source>
</evidence>
<dbReference type="SUPFAM" id="SSF52047">
    <property type="entry name" value="RNI-like"/>
    <property type="match status" value="1"/>
</dbReference>
<dbReference type="SUPFAM" id="SSF46785">
    <property type="entry name" value="Winged helix' DNA-binding domain"/>
    <property type="match status" value="1"/>
</dbReference>
<feature type="compositionally biased region" description="Basic residues" evidence="3">
    <location>
        <begin position="860"/>
        <end position="869"/>
    </location>
</feature>
<feature type="compositionally biased region" description="Polar residues" evidence="3">
    <location>
        <begin position="898"/>
        <end position="917"/>
    </location>
</feature>
<dbReference type="Gene3D" id="3.80.10.10">
    <property type="entry name" value="Ribonuclease Inhibitor"/>
    <property type="match status" value="1"/>
</dbReference>
<feature type="compositionally biased region" description="Low complexity" evidence="3">
    <location>
        <begin position="107"/>
        <end position="118"/>
    </location>
</feature>